<accession>A0ABS0EMV2</accession>
<dbReference type="Proteomes" id="UP000657372">
    <property type="component" value="Unassembled WGS sequence"/>
</dbReference>
<feature type="transmembrane region" description="Helical" evidence="1">
    <location>
        <begin position="17"/>
        <end position="39"/>
    </location>
</feature>
<keyword evidence="3" id="KW-1185">Reference proteome</keyword>
<evidence type="ECO:0000313" key="2">
    <source>
        <dbReference type="EMBL" id="MBF8176187.1"/>
    </source>
</evidence>
<name>A0ABS0EMV2_9BURK</name>
<reference evidence="2 3" key="1">
    <citation type="submission" date="2020-11" db="EMBL/GenBank/DDBJ databases">
        <title>WGS of Herminiimonas contaminans strain Marseille-Q4544 isolated from planarians Schmidtea mediterranea.</title>
        <authorList>
            <person name="Kangale L."/>
        </authorList>
    </citation>
    <scope>NUCLEOTIDE SEQUENCE [LARGE SCALE GENOMIC DNA]</scope>
    <source>
        <strain evidence="2 3">Marseille-Q4544</strain>
    </source>
</reference>
<keyword evidence="1" id="KW-1133">Transmembrane helix</keyword>
<sequence length="96" mass="10158">MKLNQELHYRLGVASRAIAAILGGYGVTALATALLAVILPMVRIDAVLTATLLSFTVYTCAVLWVFAARSAFRAWIGIVLPAAILGLGLLAQRSFA</sequence>
<dbReference type="EMBL" id="JADOEL010000001">
    <property type="protein sequence ID" value="MBF8176187.1"/>
    <property type="molecule type" value="Genomic_DNA"/>
</dbReference>
<evidence type="ECO:0000256" key="1">
    <source>
        <dbReference type="SAM" id="Phobius"/>
    </source>
</evidence>
<keyword evidence="1" id="KW-0812">Transmembrane</keyword>
<dbReference type="InterPro" id="IPR022109">
    <property type="entry name" value="DUF3649"/>
</dbReference>
<dbReference type="RefSeq" id="WP_195874408.1">
    <property type="nucleotide sequence ID" value="NZ_JADOEL010000001.1"/>
</dbReference>
<gene>
    <name evidence="2" type="ORF">IXC47_00670</name>
</gene>
<feature type="transmembrane region" description="Helical" evidence="1">
    <location>
        <begin position="72"/>
        <end position="91"/>
    </location>
</feature>
<keyword evidence="1" id="KW-0472">Membrane</keyword>
<proteinExistence type="predicted"/>
<dbReference type="Pfam" id="PF12365">
    <property type="entry name" value="DUF3649"/>
    <property type="match status" value="1"/>
</dbReference>
<protein>
    <submittedName>
        <fullName evidence="2">DUF3649 domain-containing protein</fullName>
    </submittedName>
</protein>
<feature type="transmembrane region" description="Helical" evidence="1">
    <location>
        <begin position="46"/>
        <end position="66"/>
    </location>
</feature>
<organism evidence="2 3">
    <name type="scientific">Herminiimonas contaminans</name>
    <dbReference type="NCBI Taxonomy" id="1111140"/>
    <lineage>
        <taxon>Bacteria</taxon>
        <taxon>Pseudomonadati</taxon>
        <taxon>Pseudomonadota</taxon>
        <taxon>Betaproteobacteria</taxon>
        <taxon>Burkholderiales</taxon>
        <taxon>Oxalobacteraceae</taxon>
        <taxon>Herminiimonas</taxon>
    </lineage>
</organism>
<comment type="caution">
    <text evidence="2">The sequence shown here is derived from an EMBL/GenBank/DDBJ whole genome shotgun (WGS) entry which is preliminary data.</text>
</comment>
<evidence type="ECO:0000313" key="3">
    <source>
        <dbReference type="Proteomes" id="UP000657372"/>
    </source>
</evidence>